<keyword evidence="3" id="KW-0677">Repeat</keyword>
<dbReference type="PANTHER" id="PTHR45712:SF22">
    <property type="entry name" value="INSULIN-LIKE GROWTH FACTOR-BINDING PROTEIN COMPLEX ACID LABILE SUBUNIT"/>
    <property type="match status" value="1"/>
</dbReference>
<name>A0AA38MCX1_9CUCU</name>
<dbReference type="GO" id="GO:0005615">
    <property type="term" value="C:extracellular space"/>
    <property type="evidence" value="ECO:0007669"/>
    <property type="project" value="TreeGrafter"/>
</dbReference>
<feature type="transmembrane region" description="Helical" evidence="5">
    <location>
        <begin position="574"/>
        <end position="595"/>
    </location>
</feature>
<dbReference type="EMBL" id="JALNTZ010000005">
    <property type="protein sequence ID" value="KAJ3652355.1"/>
    <property type="molecule type" value="Genomic_DNA"/>
</dbReference>
<dbReference type="PROSITE" id="PS51450">
    <property type="entry name" value="LRR"/>
    <property type="match status" value="4"/>
</dbReference>
<dbReference type="InterPro" id="IPR032675">
    <property type="entry name" value="LRR_dom_sf"/>
</dbReference>
<evidence type="ECO:0000313" key="6">
    <source>
        <dbReference type="EMBL" id="KAJ3652355.1"/>
    </source>
</evidence>
<dbReference type="PANTHER" id="PTHR45712">
    <property type="entry name" value="AGAP008170-PA"/>
    <property type="match status" value="1"/>
</dbReference>
<keyword evidence="5" id="KW-0812">Transmembrane</keyword>
<dbReference type="Proteomes" id="UP001168821">
    <property type="component" value="Unassembled WGS sequence"/>
</dbReference>
<keyword evidence="2" id="KW-0732">Signal</keyword>
<gene>
    <name evidence="6" type="ORF">Zmor_018329</name>
</gene>
<dbReference type="AlphaFoldDB" id="A0AA38MCX1"/>
<accession>A0AA38MCX1</accession>
<dbReference type="FunFam" id="3.80.10.10:FF:000770">
    <property type="entry name" value="Uncharacterized protein"/>
    <property type="match status" value="1"/>
</dbReference>
<dbReference type="PRINTS" id="PR00019">
    <property type="entry name" value="LEURICHRPT"/>
</dbReference>
<keyword evidence="5" id="KW-0472">Membrane</keyword>
<protein>
    <submittedName>
        <fullName evidence="6">Uncharacterized protein</fullName>
    </submittedName>
</protein>
<dbReference type="InterPro" id="IPR003591">
    <property type="entry name" value="Leu-rich_rpt_typical-subtyp"/>
</dbReference>
<evidence type="ECO:0000313" key="7">
    <source>
        <dbReference type="Proteomes" id="UP001168821"/>
    </source>
</evidence>
<proteinExistence type="predicted"/>
<reference evidence="6" key="1">
    <citation type="journal article" date="2023" name="G3 (Bethesda)">
        <title>Whole genome assemblies of Zophobas morio and Tenebrio molitor.</title>
        <authorList>
            <person name="Kaur S."/>
            <person name="Stinson S.A."/>
            <person name="diCenzo G.C."/>
        </authorList>
    </citation>
    <scope>NUCLEOTIDE SEQUENCE</scope>
    <source>
        <strain evidence="6">QUZm001</strain>
    </source>
</reference>
<dbReference type="InterPro" id="IPR050333">
    <property type="entry name" value="SLRP"/>
</dbReference>
<dbReference type="Pfam" id="PF13855">
    <property type="entry name" value="LRR_8"/>
    <property type="match status" value="2"/>
</dbReference>
<sequence length="615" mass="71360">MNLACHNEDILENIEQPQPIQSYRERNVYEYNYIETTTESPIFITRVKSRTIICTNIYSTESIKYPFEEQNFEQHLKIQFSNISLINQCAFTTFVTITKLFLTKLNIKTILPGAFNGLTRLKELHLSDNNLEEISKGVFNSLHRLEILTLNNNKIHYIEDMAFTGADNLMILHLQNNKVETFDKKLLKTQKHLSYLDLSQNPLTKVSLESVSSLDTLIISRSLLEEFDDNLLHLAIKTLNLSSNQLRKIDFSLFPSVDVIDLSDNKIKIVDSCENLTSIRVDLSHNEIEIINGTIGDVTHFTMSHNKLEILQNFLFNPSETVISIDFSFNEISTIENYAFLGLTSLNNLNLQYNNVSKIDTVLFKDLGNLRYLNLSHNNLQKFRYGTFDSLLNLEALDISGNKLRDLHQFTFNTLANLRTLYFSDNHISTFDAKNLKTHLARLNFVSLDKNPWKCEELVNIKQAFKTMNIVIKEGRDYEVENFHGIACQNEGEFTNSLKNYQTDENGKHSKLEQFFNEGFPKSKFVQYFDNDYSQSGFFKYLNSRVMGSSNISDNKVEKLTAFQDRYSSFEKRILIFSAMCQVLVICTLVCGFFYMSSFLKRFSRGRYQHHMEKI</sequence>
<keyword evidence="5" id="KW-1133">Transmembrane helix</keyword>
<dbReference type="Gene3D" id="3.80.10.10">
    <property type="entry name" value="Ribonuclease Inhibitor"/>
    <property type="match status" value="2"/>
</dbReference>
<evidence type="ECO:0000256" key="4">
    <source>
        <dbReference type="ARBA" id="ARBA00023180"/>
    </source>
</evidence>
<dbReference type="SMART" id="SM00365">
    <property type="entry name" value="LRR_SD22"/>
    <property type="match status" value="8"/>
</dbReference>
<evidence type="ECO:0000256" key="1">
    <source>
        <dbReference type="ARBA" id="ARBA00022614"/>
    </source>
</evidence>
<evidence type="ECO:0000256" key="5">
    <source>
        <dbReference type="SAM" id="Phobius"/>
    </source>
</evidence>
<evidence type="ECO:0000256" key="2">
    <source>
        <dbReference type="ARBA" id="ARBA00022729"/>
    </source>
</evidence>
<comment type="caution">
    <text evidence="6">The sequence shown here is derived from an EMBL/GenBank/DDBJ whole genome shotgun (WGS) entry which is preliminary data.</text>
</comment>
<dbReference type="SUPFAM" id="SSF52058">
    <property type="entry name" value="L domain-like"/>
    <property type="match status" value="2"/>
</dbReference>
<dbReference type="InterPro" id="IPR001611">
    <property type="entry name" value="Leu-rich_rpt"/>
</dbReference>
<dbReference type="SMART" id="SM00369">
    <property type="entry name" value="LRR_TYP"/>
    <property type="match status" value="8"/>
</dbReference>
<evidence type="ECO:0000256" key="3">
    <source>
        <dbReference type="ARBA" id="ARBA00022737"/>
    </source>
</evidence>
<keyword evidence="1" id="KW-0433">Leucine-rich repeat</keyword>
<dbReference type="Pfam" id="PF00560">
    <property type="entry name" value="LRR_1"/>
    <property type="match status" value="1"/>
</dbReference>
<keyword evidence="7" id="KW-1185">Reference proteome</keyword>
<keyword evidence="4" id="KW-0325">Glycoprotein</keyword>
<organism evidence="6 7">
    <name type="scientific">Zophobas morio</name>
    <dbReference type="NCBI Taxonomy" id="2755281"/>
    <lineage>
        <taxon>Eukaryota</taxon>
        <taxon>Metazoa</taxon>
        <taxon>Ecdysozoa</taxon>
        <taxon>Arthropoda</taxon>
        <taxon>Hexapoda</taxon>
        <taxon>Insecta</taxon>
        <taxon>Pterygota</taxon>
        <taxon>Neoptera</taxon>
        <taxon>Endopterygota</taxon>
        <taxon>Coleoptera</taxon>
        <taxon>Polyphaga</taxon>
        <taxon>Cucujiformia</taxon>
        <taxon>Tenebrionidae</taxon>
        <taxon>Zophobas</taxon>
    </lineage>
</organism>